<feature type="domain" description="RagB/SusD" evidence="6">
    <location>
        <begin position="301"/>
        <end position="555"/>
    </location>
</feature>
<evidence type="ECO:0000256" key="2">
    <source>
        <dbReference type="ARBA" id="ARBA00006275"/>
    </source>
</evidence>
<dbReference type="InterPro" id="IPR012944">
    <property type="entry name" value="SusD_RagB_dom"/>
</dbReference>
<evidence type="ECO:0000313" key="11">
    <source>
        <dbReference type="Proteomes" id="UP000437446"/>
    </source>
</evidence>
<comment type="subcellular location">
    <subcellularLocation>
        <location evidence="1">Cell outer membrane</location>
    </subcellularLocation>
</comment>
<organism evidence="8 11">
    <name type="scientific">Parabacteroides merdae</name>
    <dbReference type="NCBI Taxonomy" id="46503"/>
    <lineage>
        <taxon>Bacteria</taxon>
        <taxon>Pseudomonadati</taxon>
        <taxon>Bacteroidota</taxon>
        <taxon>Bacteroidia</taxon>
        <taxon>Bacteroidales</taxon>
        <taxon>Tannerellaceae</taxon>
        <taxon>Parabacteroides</taxon>
    </lineage>
</organism>
<proteinExistence type="inferred from homology"/>
<keyword evidence="10" id="KW-1185">Reference proteome</keyword>
<evidence type="ECO:0000256" key="3">
    <source>
        <dbReference type="ARBA" id="ARBA00022729"/>
    </source>
</evidence>
<dbReference type="SUPFAM" id="SSF48452">
    <property type="entry name" value="TPR-like"/>
    <property type="match status" value="1"/>
</dbReference>
<dbReference type="InterPro" id="IPR033985">
    <property type="entry name" value="SusD-like_N"/>
</dbReference>
<keyword evidence="5" id="KW-0998">Cell outer membrane</keyword>
<dbReference type="Pfam" id="PF14322">
    <property type="entry name" value="SusD-like_3"/>
    <property type="match status" value="1"/>
</dbReference>
<dbReference type="PROSITE" id="PS51257">
    <property type="entry name" value="PROKAR_LIPOPROTEIN"/>
    <property type="match status" value="1"/>
</dbReference>
<evidence type="ECO:0000256" key="4">
    <source>
        <dbReference type="ARBA" id="ARBA00023136"/>
    </source>
</evidence>
<protein>
    <submittedName>
        <fullName evidence="8">RagB/SusD family nutrient uptake outer membrane protein</fullName>
    </submittedName>
</protein>
<evidence type="ECO:0000313" key="9">
    <source>
        <dbReference type="EMBL" id="MTU37995.1"/>
    </source>
</evidence>
<sequence length="555" mass="64525">MKQYNFFKIAVLSSILLIGTTGCEDFLTKDHPTATTDDKFWKTMNECENALGQCRSWPKAGHGGDDLSFVCMEGMTDNMYFLSNFEQRIVMMGNGSLVPPTSNNSPSSWESTFWTWRYYYQKIRRCCRFLEHVDAAYFSDESERTRMKVEARTWRAWYHLNLLRWYGRNDGIPIVDNSLDPTEVYIGRNTVEECLDFLNREFDEILNVQDEKAFPFLWDEGRRDRICQAVVLAMKMDINLQFKKYDLAKAAAKRLIDSRAFELYYDTESEPSDLSANYRNLFTYKGEQNKERIFFTKDGANDIWFRNMGTPLGGQGCAAPLKSLLDTYETIDGKTIQSLPASERQQYEKNPLYKPRDPRLAATYILPGDNSSISNYTYTPFDPGSSDYVGKTGASRSGYMLKKFIDENDRSTGYGSLDFPLYRYAEVLLDYVECLVETGDWQNPDVETYINMIRHRAGLPAMDKSVYNTQEKVRELYRRERRVELCFENKRYDDIRRWGIGTETMSGPIYGAWNPNDEAFVLIETRACVFPKYDSWPLPQQEETANSNIKQPTGW</sequence>
<gene>
    <name evidence="8" type="ORF">GMD66_02900</name>
    <name evidence="9" type="ORF">GMD82_00410</name>
</gene>
<evidence type="ECO:0000313" key="8">
    <source>
        <dbReference type="EMBL" id="MTU28183.1"/>
    </source>
</evidence>
<accession>A0A4Q5CF28</accession>
<dbReference type="AlphaFoldDB" id="A0A4Q5CF28"/>
<comment type="caution">
    <text evidence="8">The sequence shown here is derived from an EMBL/GenBank/DDBJ whole genome shotgun (WGS) entry which is preliminary data.</text>
</comment>
<dbReference type="Pfam" id="PF07980">
    <property type="entry name" value="SusD_RagB"/>
    <property type="match status" value="1"/>
</dbReference>
<dbReference type="Gene3D" id="1.25.40.390">
    <property type="match status" value="1"/>
</dbReference>
<dbReference type="InterPro" id="IPR011990">
    <property type="entry name" value="TPR-like_helical_dom_sf"/>
</dbReference>
<dbReference type="EMBL" id="WNCR01000001">
    <property type="protein sequence ID" value="MTU28183.1"/>
    <property type="molecule type" value="Genomic_DNA"/>
</dbReference>
<keyword evidence="4" id="KW-0472">Membrane</keyword>
<keyword evidence="3" id="KW-0732">Signal</keyword>
<dbReference type="Proteomes" id="UP000437446">
    <property type="component" value="Unassembled WGS sequence"/>
</dbReference>
<evidence type="ECO:0000256" key="5">
    <source>
        <dbReference type="ARBA" id="ARBA00023237"/>
    </source>
</evidence>
<name>A0A4Q5CF28_9BACT</name>
<dbReference type="GO" id="GO:0009279">
    <property type="term" value="C:cell outer membrane"/>
    <property type="evidence" value="ECO:0007669"/>
    <property type="project" value="UniProtKB-SubCell"/>
</dbReference>
<evidence type="ECO:0000259" key="6">
    <source>
        <dbReference type="Pfam" id="PF07980"/>
    </source>
</evidence>
<evidence type="ECO:0000256" key="1">
    <source>
        <dbReference type="ARBA" id="ARBA00004442"/>
    </source>
</evidence>
<dbReference type="RefSeq" id="WP_005644644.1">
    <property type="nucleotide sequence ID" value="NZ_DAWDXW010000003.1"/>
</dbReference>
<reference evidence="10 11" key="1">
    <citation type="journal article" date="2019" name="Nat. Med.">
        <title>A library of human gut bacterial isolates paired with longitudinal multiomics data enables mechanistic microbiome research.</title>
        <authorList>
            <person name="Poyet M."/>
            <person name="Groussin M."/>
            <person name="Gibbons S.M."/>
            <person name="Avila-Pacheco J."/>
            <person name="Jiang X."/>
            <person name="Kearney S.M."/>
            <person name="Perrotta A.R."/>
            <person name="Berdy B."/>
            <person name="Zhao S."/>
            <person name="Lieberman T.D."/>
            <person name="Swanson P.K."/>
            <person name="Smith M."/>
            <person name="Roesemann S."/>
            <person name="Alexander J.E."/>
            <person name="Rich S.A."/>
            <person name="Livny J."/>
            <person name="Vlamakis H."/>
            <person name="Clish C."/>
            <person name="Bullock K."/>
            <person name="Deik A."/>
            <person name="Scott J."/>
            <person name="Pierce K.A."/>
            <person name="Xavier R.J."/>
            <person name="Alm E.J."/>
        </authorList>
    </citation>
    <scope>NUCLEOTIDE SEQUENCE [LARGE SCALE GENOMIC DNA]</scope>
    <source>
        <strain evidence="8 11">BIOML-A25</strain>
        <strain evidence="9 10">BIOML-A29</strain>
    </source>
</reference>
<evidence type="ECO:0000313" key="10">
    <source>
        <dbReference type="Proteomes" id="UP000434916"/>
    </source>
</evidence>
<feature type="domain" description="SusD-like N-terminal" evidence="7">
    <location>
        <begin position="110"/>
        <end position="196"/>
    </location>
</feature>
<dbReference type="EMBL" id="WNCN01000001">
    <property type="protein sequence ID" value="MTU37995.1"/>
    <property type="molecule type" value="Genomic_DNA"/>
</dbReference>
<comment type="similarity">
    <text evidence="2">Belongs to the SusD family.</text>
</comment>
<dbReference type="Proteomes" id="UP000434916">
    <property type="component" value="Unassembled WGS sequence"/>
</dbReference>
<evidence type="ECO:0000259" key="7">
    <source>
        <dbReference type="Pfam" id="PF14322"/>
    </source>
</evidence>